<accession>A0ACD0NXQ4</accession>
<dbReference type="Proteomes" id="UP000245626">
    <property type="component" value="Unassembled WGS sequence"/>
</dbReference>
<proteinExistence type="predicted"/>
<organism evidence="1 2">
    <name type="scientific">Violaceomyces palustris</name>
    <dbReference type="NCBI Taxonomy" id="1673888"/>
    <lineage>
        <taxon>Eukaryota</taxon>
        <taxon>Fungi</taxon>
        <taxon>Dikarya</taxon>
        <taxon>Basidiomycota</taxon>
        <taxon>Ustilaginomycotina</taxon>
        <taxon>Ustilaginomycetes</taxon>
        <taxon>Violaceomycetales</taxon>
        <taxon>Violaceomycetaceae</taxon>
        <taxon>Violaceomyces</taxon>
    </lineage>
</organism>
<name>A0ACD0NXQ4_9BASI</name>
<reference evidence="1 2" key="1">
    <citation type="journal article" date="2018" name="Mol. Biol. Evol.">
        <title>Broad Genomic Sampling Reveals a Smut Pathogenic Ancestry of the Fungal Clade Ustilaginomycotina.</title>
        <authorList>
            <person name="Kijpornyongpan T."/>
            <person name="Mondo S.J."/>
            <person name="Barry K."/>
            <person name="Sandor L."/>
            <person name="Lee J."/>
            <person name="Lipzen A."/>
            <person name="Pangilinan J."/>
            <person name="LaButti K."/>
            <person name="Hainaut M."/>
            <person name="Henrissat B."/>
            <person name="Grigoriev I.V."/>
            <person name="Spatafora J.W."/>
            <person name="Aime M.C."/>
        </authorList>
    </citation>
    <scope>NUCLEOTIDE SEQUENCE [LARGE SCALE GENOMIC DNA]</scope>
    <source>
        <strain evidence="1 2">SA 807</strain>
    </source>
</reference>
<protein>
    <submittedName>
        <fullName evidence="1">NAD(P)-binding protein</fullName>
    </submittedName>
</protein>
<keyword evidence="2" id="KW-1185">Reference proteome</keyword>
<dbReference type="EMBL" id="KZ819914">
    <property type="protein sequence ID" value="PWN50615.1"/>
    <property type="molecule type" value="Genomic_DNA"/>
</dbReference>
<sequence>MTSTPFPASSIFDLSGAVALVSGGGTGIGLTAALSLASNGAKVYITGRRAEKLQEAVDHYQPSVQLSGGSLHPIQCDVSSKDDLRRAASVVQESDGLLHILVNNAGVEGPVTKLGEDKEKLTAEEISAIHLEKERMEDWDHLFRINNHAIFFATMAFLPLLSKGNASPPKKFVKPSIWSASVINVTSISGLVKTSQSHYAYNSSKAAANHLTQMLAYELSFSSKLNIRVNAIAPGLFATEMTAGKKSVAGKSNPEDLVGFTNPAGRVGEETEMASIVLLLASNNFVTGQVVAVDGGFVTAVPANH</sequence>
<gene>
    <name evidence="1" type="ORF">IE53DRAFT_343782</name>
</gene>
<evidence type="ECO:0000313" key="1">
    <source>
        <dbReference type="EMBL" id="PWN50615.1"/>
    </source>
</evidence>
<evidence type="ECO:0000313" key="2">
    <source>
        <dbReference type="Proteomes" id="UP000245626"/>
    </source>
</evidence>